<dbReference type="OrthoDB" id="2507494at2759"/>
<keyword evidence="3" id="KW-1185">Reference proteome</keyword>
<reference evidence="2" key="1">
    <citation type="submission" date="2013-11" db="EMBL/GenBank/DDBJ databases">
        <title>Genome sequence of the fusiform rust pathogen reveals effectors for host alternation and coevolution with pine.</title>
        <authorList>
            <consortium name="DOE Joint Genome Institute"/>
            <person name="Smith K."/>
            <person name="Pendleton A."/>
            <person name="Kubisiak T."/>
            <person name="Anderson C."/>
            <person name="Salamov A."/>
            <person name="Aerts A."/>
            <person name="Riley R."/>
            <person name="Clum A."/>
            <person name="Lindquist E."/>
            <person name="Ence D."/>
            <person name="Campbell M."/>
            <person name="Kronenberg Z."/>
            <person name="Feau N."/>
            <person name="Dhillon B."/>
            <person name="Hamelin R."/>
            <person name="Burleigh J."/>
            <person name="Smith J."/>
            <person name="Yandell M."/>
            <person name="Nelson C."/>
            <person name="Grigoriev I."/>
            <person name="Davis J."/>
        </authorList>
    </citation>
    <scope>NUCLEOTIDE SEQUENCE</scope>
    <source>
        <strain evidence="2">G11</strain>
    </source>
</reference>
<gene>
    <name evidence="2" type="ORF">CROQUDRAFT_674937</name>
</gene>
<comment type="caution">
    <text evidence="2">The sequence shown here is derived from an EMBL/GenBank/DDBJ whole genome shotgun (WGS) entry which is preliminary data.</text>
</comment>
<protein>
    <submittedName>
        <fullName evidence="2">Uncharacterized protein</fullName>
    </submittedName>
</protein>
<accession>A0A9P6T6W7</accession>
<feature type="region of interest" description="Disordered" evidence="1">
    <location>
        <begin position="1"/>
        <end position="292"/>
    </location>
</feature>
<feature type="compositionally biased region" description="Polar residues" evidence="1">
    <location>
        <begin position="1"/>
        <end position="13"/>
    </location>
</feature>
<feature type="compositionally biased region" description="Basic and acidic residues" evidence="1">
    <location>
        <begin position="179"/>
        <end position="194"/>
    </location>
</feature>
<feature type="compositionally biased region" description="Polar residues" evidence="1">
    <location>
        <begin position="120"/>
        <end position="130"/>
    </location>
</feature>
<dbReference type="EMBL" id="MU167515">
    <property type="protein sequence ID" value="KAG0139838.1"/>
    <property type="molecule type" value="Genomic_DNA"/>
</dbReference>
<evidence type="ECO:0000313" key="2">
    <source>
        <dbReference type="EMBL" id="KAG0139838.1"/>
    </source>
</evidence>
<evidence type="ECO:0000313" key="3">
    <source>
        <dbReference type="Proteomes" id="UP000886653"/>
    </source>
</evidence>
<sequence length="292" mass="31926">MAPSTVSKASIRSNPRPLLHPSDKPLKPAALLSTAVPLPPSPPATEALNLDEDITSETMPYSRPTRSKHASFKPPQTSSISRSRSRLNNPPSVATKTVPKRDREDEQTAPPHLNFEPASPVSSPLNSPTTRKAHPSKRAKLADRDSSPLPSQQNQRADRGSDPFNPRDSPNNPFLVKPGESKREAGTFHDEKSRKLVYVFRGKRIQYDPGEDLHNTGDSPFTLSGPKLLFPTASSSNLTPPPRLQFNEEDQPGPSTPKPSPSKSNQPVMPHTPQSRSRSTARAGRTISKAMR</sequence>
<evidence type="ECO:0000256" key="1">
    <source>
        <dbReference type="SAM" id="MobiDB-lite"/>
    </source>
</evidence>
<name>A0A9P6T6W7_9BASI</name>
<dbReference type="Proteomes" id="UP000886653">
    <property type="component" value="Unassembled WGS sequence"/>
</dbReference>
<proteinExistence type="predicted"/>
<dbReference type="AlphaFoldDB" id="A0A9P6T6W7"/>
<feature type="compositionally biased region" description="Low complexity" evidence="1">
    <location>
        <begin position="275"/>
        <end position="292"/>
    </location>
</feature>
<organism evidence="2 3">
    <name type="scientific">Cronartium quercuum f. sp. fusiforme G11</name>
    <dbReference type="NCBI Taxonomy" id="708437"/>
    <lineage>
        <taxon>Eukaryota</taxon>
        <taxon>Fungi</taxon>
        <taxon>Dikarya</taxon>
        <taxon>Basidiomycota</taxon>
        <taxon>Pucciniomycotina</taxon>
        <taxon>Pucciniomycetes</taxon>
        <taxon>Pucciniales</taxon>
        <taxon>Coleosporiaceae</taxon>
        <taxon>Cronartium</taxon>
    </lineage>
</organism>